<evidence type="ECO:0000313" key="2">
    <source>
        <dbReference type="Proteomes" id="UP000239549"/>
    </source>
</evidence>
<dbReference type="EMBL" id="BFAV01000055">
    <property type="protein sequence ID" value="GBF32796.1"/>
    <property type="molecule type" value="Genomic_DNA"/>
</dbReference>
<proteinExistence type="predicted"/>
<reference evidence="2" key="1">
    <citation type="submission" date="2018-02" db="EMBL/GenBank/DDBJ databases">
        <title>Genome sequence of Desulfocucumis palustris strain NAW-5.</title>
        <authorList>
            <person name="Watanabe M."/>
            <person name="Kojima H."/>
            <person name="Fukui M."/>
        </authorList>
    </citation>
    <scope>NUCLEOTIDE SEQUENCE [LARGE SCALE GENOMIC DNA]</scope>
    <source>
        <strain evidence="2">NAW-5</strain>
    </source>
</reference>
<dbReference type="Proteomes" id="UP000239549">
    <property type="component" value="Unassembled WGS sequence"/>
</dbReference>
<protein>
    <submittedName>
        <fullName evidence="1">Uncharacterized protein</fullName>
    </submittedName>
</protein>
<name>A0A2L2XEY3_9FIRM</name>
<sequence>MTGCLIESFLDEEQPASNTRQSSNKVIKGMLFFDLNIFLPPRLLI</sequence>
<organism evidence="1 2">
    <name type="scientific">Desulfocucumis palustris</name>
    <dbReference type="NCBI Taxonomy" id="1898651"/>
    <lineage>
        <taxon>Bacteria</taxon>
        <taxon>Bacillati</taxon>
        <taxon>Bacillota</taxon>
        <taxon>Clostridia</taxon>
        <taxon>Eubacteriales</taxon>
        <taxon>Desulfocucumaceae</taxon>
        <taxon>Desulfocucumis</taxon>
    </lineage>
</organism>
<comment type="caution">
    <text evidence="1">The sequence shown here is derived from an EMBL/GenBank/DDBJ whole genome shotgun (WGS) entry which is preliminary data.</text>
</comment>
<keyword evidence="2" id="KW-1185">Reference proteome</keyword>
<dbReference type="AlphaFoldDB" id="A0A2L2XEY3"/>
<evidence type="ECO:0000313" key="1">
    <source>
        <dbReference type="EMBL" id="GBF32796.1"/>
    </source>
</evidence>
<gene>
    <name evidence="1" type="ORF">DCCM_0992</name>
</gene>
<accession>A0A2L2XEY3</accession>